<dbReference type="RefSeq" id="WP_338603337.1">
    <property type="nucleotide sequence ID" value="NZ_AP028679.1"/>
</dbReference>
<proteinExistence type="predicted"/>
<sequence length="174" mass="18064">MALYEFEGKTPRVDPGAYVHPQATLIGEVSVAAGCFIGAGAALRGDLGRIEVGRGSNVQENCVLHMNPGRAVIIGQGVIVGHGAILHDALVYDRAFIGMAAVLLAGVKVGAEAMVAAGSFLPTGMEVPPAHLAQGNPAQIKGPLSERRLAATAQGLKIYQELTERCLRGMKRVG</sequence>
<dbReference type="Gene3D" id="2.160.10.10">
    <property type="entry name" value="Hexapeptide repeat proteins"/>
    <property type="match status" value="1"/>
</dbReference>
<dbReference type="SUPFAM" id="SSF51161">
    <property type="entry name" value="Trimeric LpxA-like enzymes"/>
    <property type="match status" value="1"/>
</dbReference>
<evidence type="ECO:0000313" key="1">
    <source>
        <dbReference type="EMBL" id="BEQ16869.1"/>
    </source>
</evidence>
<reference evidence="2" key="1">
    <citation type="journal article" date="2023" name="Arch. Microbiol.">
        <title>Desulfoferula mesophilus gen. nov. sp. nov., a mesophilic sulfate-reducing bacterium isolated from a brackish lake sediment.</title>
        <authorList>
            <person name="Watanabe T."/>
            <person name="Yabe T."/>
            <person name="Tsuji J.M."/>
            <person name="Fukui M."/>
        </authorList>
    </citation>
    <scope>NUCLEOTIDE SEQUENCE [LARGE SCALE GENOMIC DNA]</scope>
    <source>
        <strain evidence="2">12FAK</strain>
    </source>
</reference>
<dbReference type="PANTHER" id="PTHR13061">
    <property type="entry name" value="DYNACTIN SUBUNIT P25"/>
    <property type="match status" value="1"/>
</dbReference>
<protein>
    <submittedName>
        <fullName evidence="1">Phenylacetic acid degradation protein PaaY</fullName>
    </submittedName>
</protein>
<dbReference type="Proteomes" id="UP001366166">
    <property type="component" value="Chromosome"/>
</dbReference>
<dbReference type="AlphaFoldDB" id="A0AAU9EUW2"/>
<accession>A0AAU9EUW2</accession>
<organism evidence="1 2">
    <name type="scientific">Desulfoferula mesophila</name>
    <dbReference type="NCBI Taxonomy" id="3058419"/>
    <lineage>
        <taxon>Bacteria</taxon>
        <taxon>Pseudomonadati</taxon>
        <taxon>Thermodesulfobacteriota</taxon>
        <taxon>Desulfarculia</taxon>
        <taxon>Desulfarculales</taxon>
        <taxon>Desulfarculaceae</taxon>
        <taxon>Desulfoferula</taxon>
    </lineage>
</organism>
<dbReference type="EMBL" id="AP028679">
    <property type="protein sequence ID" value="BEQ16869.1"/>
    <property type="molecule type" value="Genomic_DNA"/>
</dbReference>
<name>A0AAU9EUW2_9BACT</name>
<dbReference type="KEGG" id="dmp:FAK_39350"/>
<gene>
    <name evidence="1" type="ORF">FAK_39350</name>
</gene>
<dbReference type="InterPro" id="IPR011004">
    <property type="entry name" value="Trimer_LpxA-like_sf"/>
</dbReference>
<dbReference type="PANTHER" id="PTHR13061:SF29">
    <property type="entry name" value="GAMMA CARBONIC ANHYDRASE-LIKE 1, MITOCHONDRIAL-RELATED"/>
    <property type="match status" value="1"/>
</dbReference>
<keyword evidence="2" id="KW-1185">Reference proteome</keyword>
<evidence type="ECO:0000313" key="2">
    <source>
        <dbReference type="Proteomes" id="UP001366166"/>
    </source>
</evidence>
<dbReference type="InterPro" id="IPR050484">
    <property type="entry name" value="Transf_Hexapept/Carb_Anhydrase"/>
</dbReference>